<dbReference type="InterPro" id="IPR003439">
    <property type="entry name" value="ABC_transporter-like_ATP-bd"/>
</dbReference>
<reference evidence="5" key="1">
    <citation type="submission" date="2020-10" db="EMBL/GenBank/DDBJ databases">
        <authorList>
            <person name="Gilroy R."/>
        </authorList>
    </citation>
    <scope>NUCLEOTIDE SEQUENCE</scope>
    <source>
        <strain evidence="5">ChiHjej9B8-7071</strain>
    </source>
</reference>
<evidence type="ECO:0000313" key="5">
    <source>
        <dbReference type="EMBL" id="HIR09036.1"/>
    </source>
</evidence>
<protein>
    <submittedName>
        <fullName evidence="5">ABC transporter ATP-binding protein</fullName>
    </submittedName>
</protein>
<dbReference type="SMART" id="SM00382">
    <property type="entry name" value="AAA"/>
    <property type="match status" value="1"/>
</dbReference>
<dbReference type="PROSITE" id="PS00211">
    <property type="entry name" value="ABC_TRANSPORTER_1"/>
    <property type="match status" value="1"/>
</dbReference>
<dbReference type="PANTHER" id="PTHR42939">
    <property type="entry name" value="ABC TRANSPORTER ATP-BINDING PROTEIN ALBC-RELATED"/>
    <property type="match status" value="1"/>
</dbReference>
<organism evidence="5 6">
    <name type="scientific">Candidatus Avoscillospira stercoripullorum</name>
    <dbReference type="NCBI Taxonomy" id="2840709"/>
    <lineage>
        <taxon>Bacteria</taxon>
        <taxon>Bacillati</taxon>
        <taxon>Bacillota</taxon>
        <taxon>Clostridia</taxon>
        <taxon>Eubacteriales</taxon>
        <taxon>Oscillospiraceae</taxon>
        <taxon>Oscillospiraceae incertae sedis</taxon>
        <taxon>Candidatus Avoscillospira</taxon>
    </lineage>
</organism>
<dbReference type="PROSITE" id="PS50893">
    <property type="entry name" value="ABC_TRANSPORTER_2"/>
    <property type="match status" value="1"/>
</dbReference>
<gene>
    <name evidence="5" type="ORF">IAA70_01385</name>
</gene>
<dbReference type="Pfam" id="PF00005">
    <property type="entry name" value="ABC_tran"/>
    <property type="match status" value="1"/>
</dbReference>
<accession>A0A9D1A6U3</accession>
<proteinExistence type="predicted"/>
<evidence type="ECO:0000256" key="3">
    <source>
        <dbReference type="ARBA" id="ARBA00022840"/>
    </source>
</evidence>
<dbReference type="InterPro" id="IPR017871">
    <property type="entry name" value="ABC_transporter-like_CS"/>
</dbReference>
<dbReference type="GO" id="GO:0005524">
    <property type="term" value="F:ATP binding"/>
    <property type="evidence" value="ECO:0007669"/>
    <property type="project" value="UniProtKB-KW"/>
</dbReference>
<feature type="domain" description="ABC transporter" evidence="4">
    <location>
        <begin position="4"/>
        <end position="233"/>
    </location>
</feature>
<reference evidence="5" key="2">
    <citation type="journal article" date="2021" name="PeerJ">
        <title>Extensive microbial diversity within the chicken gut microbiome revealed by metagenomics and culture.</title>
        <authorList>
            <person name="Gilroy R."/>
            <person name="Ravi A."/>
            <person name="Getino M."/>
            <person name="Pursley I."/>
            <person name="Horton D.L."/>
            <person name="Alikhan N.F."/>
            <person name="Baker D."/>
            <person name="Gharbi K."/>
            <person name="Hall N."/>
            <person name="Watson M."/>
            <person name="Adriaenssens E.M."/>
            <person name="Foster-Nyarko E."/>
            <person name="Jarju S."/>
            <person name="Secka A."/>
            <person name="Antonio M."/>
            <person name="Oren A."/>
            <person name="Chaudhuri R.R."/>
            <person name="La Ragione R."/>
            <person name="Hildebrand F."/>
            <person name="Pallen M.J."/>
        </authorList>
    </citation>
    <scope>NUCLEOTIDE SEQUENCE</scope>
    <source>
        <strain evidence="5">ChiHjej9B8-7071</strain>
    </source>
</reference>
<sequence>MSKLVCENLTKQYGHKTVLDHINLTLESGKIYGLIGRNGAGKTTLLSLMSNQNPISAGTATIDGQRIWENPKALSRICFSRELNLSAESALSSYTLKAYLRAAETYLPHWDKDMAGRLLELFGLEKKKKLGKLSKGMLSMVTILVAMASKAEFTFLDEPVAGLDVVAREQFYQLLLEEYTETGRTFVLSTHIIEEAADVMEEVIILDRGKILLKENTQELVDRARYVTGLADQVDCATAGLPCHHVENIGRSKAVTVLLPAGEDINPGYDVTVQPVNLQKLFVALCGEEVHR</sequence>
<evidence type="ECO:0000256" key="1">
    <source>
        <dbReference type="ARBA" id="ARBA00022448"/>
    </source>
</evidence>
<dbReference type="Proteomes" id="UP000824258">
    <property type="component" value="Unassembled WGS sequence"/>
</dbReference>
<dbReference type="PANTHER" id="PTHR42939:SF1">
    <property type="entry name" value="ABC TRANSPORTER ATP-BINDING PROTEIN ALBC-RELATED"/>
    <property type="match status" value="1"/>
</dbReference>
<evidence type="ECO:0000256" key="2">
    <source>
        <dbReference type="ARBA" id="ARBA00022741"/>
    </source>
</evidence>
<evidence type="ECO:0000259" key="4">
    <source>
        <dbReference type="PROSITE" id="PS50893"/>
    </source>
</evidence>
<keyword evidence="3 5" id="KW-0067">ATP-binding</keyword>
<dbReference type="AlphaFoldDB" id="A0A9D1A6U3"/>
<dbReference type="Gene3D" id="3.40.50.300">
    <property type="entry name" value="P-loop containing nucleotide triphosphate hydrolases"/>
    <property type="match status" value="1"/>
</dbReference>
<dbReference type="SUPFAM" id="SSF52540">
    <property type="entry name" value="P-loop containing nucleoside triphosphate hydrolases"/>
    <property type="match status" value="1"/>
</dbReference>
<comment type="caution">
    <text evidence="5">The sequence shown here is derived from an EMBL/GenBank/DDBJ whole genome shotgun (WGS) entry which is preliminary data.</text>
</comment>
<dbReference type="InterPro" id="IPR051782">
    <property type="entry name" value="ABC_Transporter_VariousFunc"/>
</dbReference>
<keyword evidence="1" id="KW-0813">Transport</keyword>
<evidence type="ECO:0000313" key="6">
    <source>
        <dbReference type="Proteomes" id="UP000824258"/>
    </source>
</evidence>
<name>A0A9D1A6U3_9FIRM</name>
<dbReference type="CDD" id="cd03230">
    <property type="entry name" value="ABC_DR_subfamily_A"/>
    <property type="match status" value="1"/>
</dbReference>
<dbReference type="EMBL" id="DVGD01000039">
    <property type="protein sequence ID" value="HIR09036.1"/>
    <property type="molecule type" value="Genomic_DNA"/>
</dbReference>
<keyword evidence="2" id="KW-0547">Nucleotide-binding</keyword>
<dbReference type="InterPro" id="IPR003593">
    <property type="entry name" value="AAA+_ATPase"/>
</dbReference>
<dbReference type="GO" id="GO:0016887">
    <property type="term" value="F:ATP hydrolysis activity"/>
    <property type="evidence" value="ECO:0007669"/>
    <property type="project" value="InterPro"/>
</dbReference>
<dbReference type="InterPro" id="IPR027417">
    <property type="entry name" value="P-loop_NTPase"/>
</dbReference>